<dbReference type="PROSITE" id="PS51257">
    <property type="entry name" value="PROKAR_LIPOPROTEIN"/>
    <property type="match status" value="1"/>
</dbReference>
<dbReference type="EMBL" id="CP149785">
    <property type="protein sequence ID" value="WYF46800.1"/>
    <property type="molecule type" value="Genomic_DNA"/>
</dbReference>
<feature type="signal peptide" evidence="1">
    <location>
        <begin position="1"/>
        <end position="20"/>
    </location>
</feature>
<dbReference type="RefSeq" id="WP_339098323.1">
    <property type="nucleotide sequence ID" value="NZ_CP149785.1"/>
</dbReference>
<gene>
    <name evidence="2" type="ORF">WDJ50_18330</name>
</gene>
<keyword evidence="1" id="KW-0732">Signal</keyword>
<feature type="chain" id="PRO_5043604823" description="Lipoprotein" evidence="1">
    <location>
        <begin position="21"/>
        <end position="162"/>
    </location>
</feature>
<dbReference type="AlphaFoldDB" id="A0AAU6Q852"/>
<geneLocation type="plasmid" evidence="2">
    <name>p2</name>
</geneLocation>
<evidence type="ECO:0008006" key="3">
    <source>
        <dbReference type="Google" id="ProtNLM"/>
    </source>
</evidence>
<accession>A0AAU6Q852</accession>
<keyword evidence="2" id="KW-0614">Plasmid</keyword>
<organism evidence="2">
    <name type="scientific">Deinococcus sp. VB142</name>
    <dbReference type="NCBI Taxonomy" id="3112952"/>
    <lineage>
        <taxon>Bacteria</taxon>
        <taxon>Thermotogati</taxon>
        <taxon>Deinococcota</taxon>
        <taxon>Deinococci</taxon>
        <taxon>Deinococcales</taxon>
        <taxon>Deinococcaceae</taxon>
        <taxon>Deinococcus</taxon>
    </lineage>
</organism>
<evidence type="ECO:0000256" key="1">
    <source>
        <dbReference type="SAM" id="SignalP"/>
    </source>
</evidence>
<evidence type="ECO:0000313" key="2">
    <source>
        <dbReference type="EMBL" id="WYF46800.1"/>
    </source>
</evidence>
<proteinExistence type="predicted"/>
<name>A0AAU6Q852_9DEIO</name>
<protein>
    <recommendedName>
        <fullName evidence="3">Lipoprotein</fullName>
    </recommendedName>
</protein>
<sequence length="162" mass="17161">MLRFLALLFALTLTSCNITAPPRDNAQWQTSTYGVDVTWRATAPSALGQTSTGHIAGYALAAPLGQSCVVDIDLTRSRYALARVAAHEYMHCAAARYLLPGIPRPDLGAHFESGSEGLAETYARAYVAACGDSLRALGWPDLAVPTCAEAPDPRAVAATIQQ</sequence>
<reference evidence="2" key="1">
    <citation type="submission" date="2024-03" db="EMBL/GenBank/DDBJ databases">
        <title>Deinococcus weizhi sp. nov., isolated from human skin.</title>
        <authorList>
            <person name="Wei Z."/>
            <person name="Tian F."/>
            <person name="Yang C."/>
            <person name="Xin L.T."/>
            <person name="Wen Z.J."/>
            <person name="Lan K.C."/>
            <person name="Yu L."/>
            <person name="Zhe W."/>
            <person name="Dan F.D."/>
            <person name="Jun W."/>
            <person name="Rui Z."/>
            <person name="Yong X.J."/>
            <person name="Ting Y."/>
            <person name="Wei X."/>
            <person name="Xu Z.G."/>
            <person name="Xin Z."/>
            <person name="Dong F.G."/>
            <person name="Ni X.M."/>
            <person name="Zheng M.G."/>
            <person name="Chun Y."/>
            <person name="Qian W.X."/>
        </authorList>
    </citation>
    <scope>NUCLEOTIDE SEQUENCE</scope>
    <source>
        <strain evidence="2">VB142</strain>
        <plasmid evidence="2">p2</plasmid>
    </source>
</reference>